<accession>A0A1E7WCU5</accession>
<evidence type="ECO:0000313" key="2">
    <source>
        <dbReference type="EMBL" id="OEZ95509.1"/>
    </source>
</evidence>
<proteinExistence type="predicted"/>
<organism evidence="2 3">
    <name type="scientific">Duganella phyllosphaerae</name>
    <dbReference type="NCBI Taxonomy" id="762836"/>
    <lineage>
        <taxon>Bacteria</taxon>
        <taxon>Pseudomonadati</taxon>
        <taxon>Pseudomonadota</taxon>
        <taxon>Betaproteobacteria</taxon>
        <taxon>Burkholderiales</taxon>
        <taxon>Oxalobacteraceae</taxon>
        <taxon>Telluria group</taxon>
        <taxon>Duganella</taxon>
    </lineage>
</organism>
<comment type="caution">
    <text evidence="2">The sequence shown here is derived from an EMBL/GenBank/DDBJ whole genome shotgun (WGS) entry which is preliminary data.</text>
</comment>
<sequence length="342" mass="37166">MRHGFVRIHENETRRPPVFARLLAQRCQDAGRGLQRKAFDGDGLHELAPDFRHDATPHLLPADQCVEVHRVAGQEHRVVQARDTELQPAQKVVVRGGAAALLRDPLAAQALEADGGGQARLDVHAFALEVIDQVARARLAVLRRRFVVEHHLDELALREQRWKVRHGQHKQAFVHRAKLFEQAAALLVHGSAERIGEMRGARRWIAGGGAAHGIDVDHPSAAHACQRLVQAERHHLALLLGAAGVVLALVQPGGHEGAVFADDDAVVHHGGVVEQVGKTGAFRAVALELQVAAGSAQPQVQQEQHHGAEQRDHGGDDGNGGDHLYCFPWLFGLTRNGVLRAG</sequence>
<evidence type="ECO:0000313" key="3">
    <source>
        <dbReference type="Proteomes" id="UP000175989"/>
    </source>
</evidence>
<dbReference type="EMBL" id="LROM01000123">
    <property type="protein sequence ID" value="OEZ95509.1"/>
    <property type="molecule type" value="Genomic_DNA"/>
</dbReference>
<gene>
    <name evidence="2" type="ORF">DUPY_42830</name>
</gene>
<dbReference type="AlphaFoldDB" id="A0A1E7WCU5"/>
<protein>
    <submittedName>
        <fullName evidence="2">Uncharacterized protein</fullName>
    </submittedName>
</protein>
<feature type="region of interest" description="Disordered" evidence="1">
    <location>
        <begin position="295"/>
        <end position="317"/>
    </location>
</feature>
<dbReference type="Proteomes" id="UP000175989">
    <property type="component" value="Unassembled WGS sequence"/>
</dbReference>
<feature type="compositionally biased region" description="Basic and acidic residues" evidence="1">
    <location>
        <begin position="303"/>
        <end position="316"/>
    </location>
</feature>
<keyword evidence="3" id="KW-1185">Reference proteome</keyword>
<reference evidence="3" key="1">
    <citation type="journal article" date="2016" name="Front. Microbiol.">
        <title>Molecular Keys to the Janthinobacterium and Duganella spp. Interaction with the Plant Pathogen Fusarium graminearum.</title>
        <authorList>
            <person name="Haack F.S."/>
            <person name="Poehlein A."/>
            <person name="Kroger C."/>
            <person name="Voigt C.A."/>
            <person name="Piepenbring M."/>
            <person name="Bode H.B."/>
            <person name="Daniel R."/>
            <person name="Schafer W."/>
            <person name="Streit W.R."/>
        </authorList>
    </citation>
    <scope>NUCLEOTIDE SEQUENCE [LARGE SCALE GENOMIC DNA]</scope>
    <source>
        <strain evidence="3">T54</strain>
    </source>
</reference>
<evidence type="ECO:0000256" key="1">
    <source>
        <dbReference type="SAM" id="MobiDB-lite"/>
    </source>
</evidence>
<name>A0A1E7WCU5_9BURK</name>